<sequence>MEHNSSHLLSCAFAPPMPEHDQISNVESSSNRLGGSLEEIAMRPRNLQTKRFTTIWRDRLEDCSPCLFRNPAGETRTFGNCLKDLLILECGINEEFIELFDLGSM</sequence>
<protein>
    <submittedName>
        <fullName evidence="1">Uncharacterized protein</fullName>
    </submittedName>
</protein>
<name>A0ACC0Q398_RHOML</name>
<organism evidence="1 2">
    <name type="scientific">Rhododendron molle</name>
    <name type="common">Chinese azalea</name>
    <name type="synonym">Azalea mollis</name>
    <dbReference type="NCBI Taxonomy" id="49168"/>
    <lineage>
        <taxon>Eukaryota</taxon>
        <taxon>Viridiplantae</taxon>
        <taxon>Streptophyta</taxon>
        <taxon>Embryophyta</taxon>
        <taxon>Tracheophyta</taxon>
        <taxon>Spermatophyta</taxon>
        <taxon>Magnoliopsida</taxon>
        <taxon>eudicotyledons</taxon>
        <taxon>Gunneridae</taxon>
        <taxon>Pentapetalae</taxon>
        <taxon>asterids</taxon>
        <taxon>Ericales</taxon>
        <taxon>Ericaceae</taxon>
        <taxon>Ericoideae</taxon>
        <taxon>Rhodoreae</taxon>
        <taxon>Rhododendron</taxon>
    </lineage>
</organism>
<gene>
    <name evidence="1" type="ORF">RHMOL_Rhmol01G0206300</name>
</gene>
<dbReference type="Proteomes" id="UP001062846">
    <property type="component" value="Chromosome 1"/>
</dbReference>
<evidence type="ECO:0000313" key="1">
    <source>
        <dbReference type="EMBL" id="KAI8572527.1"/>
    </source>
</evidence>
<comment type="caution">
    <text evidence="1">The sequence shown here is derived from an EMBL/GenBank/DDBJ whole genome shotgun (WGS) entry which is preliminary data.</text>
</comment>
<reference evidence="1" key="1">
    <citation type="submission" date="2022-02" db="EMBL/GenBank/DDBJ databases">
        <title>Plant Genome Project.</title>
        <authorList>
            <person name="Zhang R.-G."/>
        </authorList>
    </citation>
    <scope>NUCLEOTIDE SEQUENCE</scope>
    <source>
        <strain evidence="1">AT1</strain>
    </source>
</reference>
<evidence type="ECO:0000313" key="2">
    <source>
        <dbReference type="Proteomes" id="UP001062846"/>
    </source>
</evidence>
<accession>A0ACC0Q398</accession>
<proteinExistence type="predicted"/>
<dbReference type="EMBL" id="CM046388">
    <property type="protein sequence ID" value="KAI8572527.1"/>
    <property type="molecule type" value="Genomic_DNA"/>
</dbReference>
<keyword evidence="2" id="KW-1185">Reference proteome</keyword>